<evidence type="ECO:0000259" key="1">
    <source>
        <dbReference type="Pfam" id="PF00646"/>
    </source>
</evidence>
<dbReference type="Proteomes" id="UP000489600">
    <property type="component" value="Unassembled WGS sequence"/>
</dbReference>
<dbReference type="SUPFAM" id="SSF81383">
    <property type="entry name" value="F-box domain"/>
    <property type="match status" value="1"/>
</dbReference>
<keyword evidence="4" id="KW-1185">Reference proteome</keyword>
<dbReference type="AlphaFoldDB" id="A0A565AMR6"/>
<dbReference type="EMBL" id="CABITT030000001">
    <property type="protein sequence ID" value="VVA90686.1"/>
    <property type="molecule type" value="Genomic_DNA"/>
</dbReference>
<evidence type="ECO:0000313" key="3">
    <source>
        <dbReference type="EMBL" id="VVA90686.1"/>
    </source>
</evidence>
<dbReference type="InterPro" id="IPR050942">
    <property type="entry name" value="F-box_BR-signaling"/>
</dbReference>
<accession>A0A565AMR6</accession>
<dbReference type="PANTHER" id="PTHR44259">
    <property type="entry name" value="OS07G0183000 PROTEIN-RELATED"/>
    <property type="match status" value="1"/>
</dbReference>
<dbReference type="InterPro" id="IPR005174">
    <property type="entry name" value="KIB1-4_b-propeller"/>
</dbReference>
<organism evidence="3 4">
    <name type="scientific">Arabis nemorensis</name>
    <dbReference type="NCBI Taxonomy" id="586526"/>
    <lineage>
        <taxon>Eukaryota</taxon>
        <taxon>Viridiplantae</taxon>
        <taxon>Streptophyta</taxon>
        <taxon>Embryophyta</taxon>
        <taxon>Tracheophyta</taxon>
        <taxon>Spermatophyta</taxon>
        <taxon>Magnoliopsida</taxon>
        <taxon>eudicotyledons</taxon>
        <taxon>Gunneridae</taxon>
        <taxon>Pentapetalae</taxon>
        <taxon>rosids</taxon>
        <taxon>malvids</taxon>
        <taxon>Brassicales</taxon>
        <taxon>Brassicaceae</taxon>
        <taxon>Arabideae</taxon>
        <taxon>Arabis</taxon>
    </lineage>
</organism>
<dbReference type="PANTHER" id="PTHR44259:SF15">
    <property type="entry name" value="F-BOX PROTEIN KIB2-RELATED"/>
    <property type="match status" value="1"/>
</dbReference>
<evidence type="ECO:0000313" key="4">
    <source>
        <dbReference type="Proteomes" id="UP000489600"/>
    </source>
</evidence>
<evidence type="ECO:0000259" key="2">
    <source>
        <dbReference type="Pfam" id="PF03478"/>
    </source>
</evidence>
<dbReference type="Pfam" id="PF03478">
    <property type="entry name" value="Beta-prop_KIB1-4"/>
    <property type="match status" value="1"/>
</dbReference>
<dbReference type="InterPro" id="IPR036047">
    <property type="entry name" value="F-box-like_dom_sf"/>
</dbReference>
<feature type="domain" description="F-box" evidence="1">
    <location>
        <begin position="5"/>
        <end position="44"/>
    </location>
</feature>
<dbReference type="SUPFAM" id="SSF82171">
    <property type="entry name" value="DPP6 N-terminal domain-like"/>
    <property type="match status" value="1"/>
</dbReference>
<comment type="caution">
    <text evidence="3">The sequence shown here is derived from an EMBL/GenBank/DDBJ whole genome shotgun (WGS) entry which is preliminary data.</text>
</comment>
<dbReference type="OrthoDB" id="642536at2759"/>
<proteinExistence type="predicted"/>
<name>A0A565AMR6_9BRAS</name>
<feature type="domain" description="KIB1-4 beta-propeller" evidence="2">
    <location>
        <begin position="62"/>
        <end position="293"/>
    </location>
</feature>
<sequence length="347" mass="40931">MAMGWSGLTSDVLSLVYNRLSFADFARAKTVCSSWYSVSRSSSPRKINVPWLIFKQDRNWKLFDPEEGKFYTTQISRLGFADCSSVATCGNWVLVTDNIYLYMVNPFTLEIIIDLPPLKPYGKFKILDNCPIHFNYGLASRQSAEVKSAVLWVDERTKDYLVVWWSRGSDCIRFCVKGDEEWTITPGDYRYVDHMVYKDKKVYILTAYGRGIRILDFSQDFPREVFNHPYLNRGFRFGSWDDRPKMRLTTSGDVLMICRVPQSHKKFQLKVYKMNSTNEDWEIVNSLDEVEALAWDFCDYYWDCCDYFWDYESSFLKASTYEILTQKIQRLRDMVGVSDERWFLPCF</sequence>
<dbReference type="InterPro" id="IPR001810">
    <property type="entry name" value="F-box_dom"/>
</dbReference>
<dbReference type="Gene3D" id="1.20.1280.50">
    <property type="match status" value="1"/>
</dbReference>
<protein>
    <submittedName>
        <fullName evidence="3">Uncharacterized protein</fullName>
    </submittedName>
</protein>
<gene>
    <name evidence="3" type="ORF">ANE_LOCUS1131</name>
</gene>
<dbReference type="Pfam" id="PF00646">
    <property type="entry name" value="F-box"/>
    <property type="match status" value="1"/>
</dbReference>
<reference evidence="3" key="1">
    <citation type="submission" date="2019-07" db="EMBL/GenBank/DDBJ databases">
        <authorList>
            <person name="Dittberner H."/>
        </authorList>
    </citation>
    <scope>NUCLEOTIDE SEQUENCE [LARGE SCALE GENOMIC DNA]</scope>
</reference>